<dbReference type="EC" id="2.7.13.3" evidence="2"/>
<dbReference type="Pfam" id="PF13426">
    <property type="entry name" value="PAS_9"/>
    <property type="match status" value="1"/>
</dbReference>
<dbReference type="AlphaFoldDB" id="A0A6V8LMG9"/>
<dbReference type="Pfam" id="PF02518">
    <property type="entry name" value="HATPase_c"/>
    <property type="match status" value="1"/>
</dbReference>
<reference evidence="11 12" key="2">
    <citation type="submission" date="2020-05" db="EMBL/GenBank/DDBJ databases">
        <title>Draft genome sequence of Desulfovibrio sp. strainFSS-1.</title>
        <authorList>
            <person name="Shimoshige H."/>
            <person name="Kobayashi H."/>
            <person name="Maekawa T."/>
        </authorList>
    </citation>
    <scope>NUCLEOTIDE SEQUENCE [LARGE SCALE GENOMIC DNA]</scope>
    <source>
        <strain evidence="11 12">SIID29052-01</strain>
    </source>
</reference>
<comment type="catalytic activity">
    <reaction evidence="1">
        <text>ATP + protein L-histidine = ADP + protein N-phospho-L-histidine.</text>
        <dbReference type="EC" id="2.7.13.3"/>
    </reaction>
</comment>
<dbReference type="PANTHER" id="PTHR45339:SF5">
    <property type="entry name" value="HISTIDINE KINASE"/>
    <property type="match status" value="1"/>
</dbReference>
<dbReference type="Proteomes" id="UP000494245">
    <property type="component" value="Unassembled WGS sequence"/>
</dbReference>
<accession>A0A6V8LMG9</accession>
<dbReference type="Gene3D" id="1.10.287.130">
    <property type="match status" value="1"/>
</dbReference>
<dbReference type="SUPFAM" id="SSF55874">
    <property type="entry name" value="ATPase domain of HSP90 chaperone/DNA topoisomerase II/histidine kinase"/>
    <property type="match status" value="1"/>
</dbReference>
<dbReference type="InterPro" id="IPR036890">
    <property type="entry name" value="HATPase_C_sf"/>
</dbReference>
<dbReference type="InterPro" id="IPR003594">
    <property type="entry name" value="HATPase_dom"/>
</dbReference>
<evidence type="ECO:0000256" key="5">
    <source>
        <dbReference type="ARBA" id="ARBA00022777"/>
    </source>
</evidence>
<evidence type="ECO:0000256" key="6">
    <source>
        <dbReference type="PROSITE-ProRule" id="PRU00169"/>
    </source>
</evidence>
<dbReference type="SMART" id="SM00065">
    <property type="entry name" value="GAF"/>
    <property type="match status" value="1"/>
</dbReference>
<dbReference type="InterPro" id="IPR029016">
    <property type="entry name" value="GAF-like_dom_sf"/>
</dbReference>
<dbReference type="CDD" id="cd17546">
    <property type="entry name" value="REC_hyHK_CKI1_RcsC-like"/>
    <property type="match status" value="1"/>
</dbReference>
<dbReference type="CDD" id="cd16922">
    <property type="entry name" value="HATPase_EvgS-ArcB-TorS-like"/>
    <property type="match status" value="1"/>
</dbReference>
<dbReference type="SMART" id="SM00387">
    <property type="entry name" value="HATPase_c"/>
    <property type="match status" value="1"/>
</dbReference>
<dbReference type="InterPro" id="IPR036097">
    <property type="entry name" value="HisK_dim/P_sf"/>
</dbReference>
<dbReference type="PRINTS" id="PR00344">
    <property type="entry name" value="BCTRLSENSOR"/>
</dbReference>
<proteinExistence type="predicted"/>
<feature type="domain" description="Response regulatory" evidence="8">
    <location>
        <begin position="711"/>
        <end position="830"/>
    </location>
</feature>
<evidence type="ECO:0000256" key="2">
    <source>
        <dbReference type="ARBA" id="ARBA00012438"/>
    </source>
</evidence>
<gene>
    <name evidence="11" type="primary">rpfC_3</name>
    <name evidence="11" type="ORF">NNJEOMEG_01710</name>
</gene>
<dbReference type="PROSITE" id="PS50110">
    <property type="entry name" value="RESPONSE_REGULATORY"/>
    <property type="match status" value="1"/>
</dbReference>
<evidence type="ECO:0000259" key="10">
    <source>
        <dbReference type="PROSITE" id="PS50113"/>
    </source>
</evidence>
<dbReference type="InterPro" id="IPR004358">
    <property type="entry name" value="Sig_transdc_His_kin-like_C"/>
</dbReference>
<dbReference type="SUPFAM" id="SSF55781">
    <property type="entry name" value="GAF domain-like"/>
    <property type="match status" value="1"/>
</dbReference>
<dbReference type="FunFam" id="3.30.565.10:FF:000010">
    <property type="entry name" value="Sensor histidine kinase RcsC"/>
    <property type="match status" value="1"/>
</dbReference>
<dbReference type="Pfam" id="PF00512">
    <property type="entry name" value="HisKA"/>
    <property type="match status" value="1"/>
</dbReference>
<reference evidence="11 12" key="1">
    <citation type="submission" date="2020-04" db="EMBL/GenBank/DDBJ databases">
        <authorList>
            <consortium name="Desulfovibrio sp. FSS-1 genome sequencing consortium"/>
            <person name="Shimoshige H."/>
            <person name="Kobayashi H."/>
            <person name="Maekawa T."/>
        </authorList>
    </citation>
    <scope>NUCLEOTIDE SEQUENCE [LARGE SCALE GENOMIC DNA]</scope>
    <source>
        <strain evidence="11 12">SIID29052-01</strain>
    </source>
</reference>
<dbReference type="Gene3D" id="3.30.565.10">
    <property type="entry name" value="Histidine kinase-like ATPase, C-terminal domain"/>
    <property type="match status" value="1"/>
</dbReference>
<keyword evidence="5" id="KW-0418">Kinase</keyword>
<dbReference type="CDD" id="cd00130">
    <property type="entry name" value="PAS"/>
    <property type="match status" value="1"/>
</dbReference>
<evidence type="ECO:0000256" key="1">
    <source>
        <dbReference type="ARBA" id="ARBA00000085"/>
    </source>
</evidence>
<dbReference type="PROSITE" id="PS50109">
    <property type="entry name" value="HIS_KIN"/>
    <property type="match status" value="1"/>
</dbReference>
<dbReference type="Gene3D" id="3.40.50.2300">
    <property type="match status" value="1"/>
</dbReference>
<dbReference type="Pfam" id="PF00072">
    <property type="entry name" value="Response_reg"/>
    <property type="match status" value="1"/>
</dbReference>
<feature type="domain" description="Histidine kinase" evidence="7">
    <location>
        <begin position="465"/>
        <end position="687"/>
    </location>
</feature>
<dbReference type="SUPFAM" id="SSF52172">
    <property type="entry name" value="CheY-like"/>
    <property type="match status" value="1"/>
</dbReference>
<dbReference type="SUPFAM" id="SSF47384">
    <property type="entry name" value="Homodimeric domain of signal transducing histidine kinase"/>
    <property type="match status" value="1"/>
</dbReference>
<feature type="domain" description="PAC" evidence="10">
    <location>
        <begin position="100"/>
        <end position="153"/>
    </location>
</feature>
<evidence type="ECO:0000259" key="7">
    <source>
        <dbReference type="PROSITE" id="PS50109"/>
    </source>
</evidence>
<dbReference type="Gene3D" id="3.30.450.40">
    <property type="match status" value="1"/>
</dbReference>
<dbReference type="PROSITE" id="PS50113">
    <property type="entry name" value="PAC"/>
    <property type="match status" value="1"/>
</dbReference>
<keyword evidence="4 11" id="KW-0808">Transferase</keyword>
<evidence type="ECO:0000313" key="12">
    <source>
        <dbReference type="Proteomes" id="UP000494245"/>
    </source>
</evidence>
<dbReference type="SUPFAM" id="SSF55785">
    <property type="entry name" value="PYP-like sensor domain (PAS domain)"/>
    <property type="match status" value="2"/>
</dbReference>
<dbReference type="Pfam" id="PF13185">
    <property type="entry name" value="GAF_2"/>
    <property type="match status" value="1"/>
</dbReference>
<dbReference type="SMART" id="SM00388">
    <property type="entry name" value="HisKA"/>
    <property type="match status" value="1"/>
</dbReference>
<evidence type="ECO:0000313" key="11">
    <source>
        <dbReference type="EMBL" id="GFK93872.1"/>
    </source>
</evidence>
<name>A0A6V8LMG9_9BACT</name>
<dbReference type="InterPro" id="IPR011006">
    <property type="entry name" value="CheY-like_superfamily"/>
</dbReference>
<dbReference type="InterPro" id="IPR000014">
    <property type="entry name" value="PAS"/>
</dbReference>
<dbReference type="EMBL" id="BLTE01000006">
    <property type="protein sequence ID" value="GFK93872.1"/>
    <property type="molecule type" value="Genomic_DNA"/>
</dbReference>
<dbReference type="GO" id="GO:0000155">
    <property type="term" value="F:phosphorelay sensor kinase activity"/>
    <property type="evidence" value="ECO:0007669"/>
    <property type="project" value="InterPro"/>
</dbReference>
<dbReference type="NCBIfam" id="TIGR00229">
    <property type="entry name" value="sensory_box"/>
    <property type="match status" value="1"/>
</dbReference>
<dbReference type="InterPro" id="IPR035965">
    <property type="entry name" value="PAS-like_dom_sf"/>
</dbReference>
<dbReference type="InterPro" id="IPR005467">
    <property type="entry name" value="His_kinase_dom"/>
</dbReference>
<evidence type="ECO:0000256" key="3">
    <source>
        <dbReference type="ARBA" id="ARBA00022553"/>
    </source>
</evidence>
<keyword evidence="3 6" id="KW-0597">Phosphoprotein</keyword>
<feature type="modified residue" description="4-aspartylphosphate" evidence="6">
    <location>
        <position position="760"/>
    </location>
</feature>
<dbReference type="Gene3D" id="3.30.450.20">
    <property type="entry name" value="PAS domain"/>
    <property type="match status" value="2"/>
</dbReference>
<evidence type="ECO:0000256" key="4">
    <source>
        <dbReference type="ARBA" id="ARBA00022679"/>
    </source>
</evidence>
<organism evidence="11 12">
    <name type="scientific">Fundidesulfovibrio magnetotacticus</name>
    <dbReference type="NCBI Taxonomy" id="2730080"/>
    <lineage>
        <taxon>Bacteria</taxon>
        <taxon>Pseudomonadati</taxon>
        <taxon>Thermodesulfobacteriota</taxon>
        <taxon>Desulfovibrionia</taxon>
        <taxon>Desulfovibrionales</taxon>
        <taxon>Desulfovibrionaceae</taxon>
        <taxon>Fundidesulfovibrio</taxon>
    </lineage>
</organism>
<evidence type="ECO:0000259" key="9">
    <source>
        <dbReference type="PROSITE" id="PS50112"/>
    </source>
</evidence>
<dbReference type="InterPro" id="IPR000700">
    <property type="entry name" value="PAS-assoc_C"/>
</dbReference>
<dbReference type="PANTHER" id="PTHR45339">
    <property type="entry name" value="HYBRID SIGNAL TRANSDUCTION HISTIDINE KINASE J"/>
    <property type="match status" value="1"/>
</dbReference>
<evidence type="ECO:0000259" key="8">
    <source>
        <dbReference type="PROSITE" id="PS50110"/>
    </source>
</evidence>
<dbReference type="InterPro" id="IPR003018">
    <property type="entry name" value="GAF"/>
</dbReference>
<dbReference type="SMART" id="SM00091">
    <property type="entry name" value="PAS"/>
    <property type="match status" value="2"/>
</dbReference>
<dbReference type="InterPro" id="IPR013656">
    <property type="entry name" value="PAS_4"/>
</dbReference>
<protein>
    <recommendedName>
        <fullName evidence="2">histidine kinase</fullName>
        <ecNumber evidence="2">2.7.13.3</ecNumber>
    </recommendedName>
</protein>
<keyword evidence="12" id="KW-1185">Reference proteome</keyword>
<dbReference type="Pfam" id="PF08448">
    <property type="entry name" value="PAS_4"/>
    <property type="match status" value="1"/>
</dbReference>
<dbReference type="CDD" id="cd00082">
    <property type="entry name" value="HisKA"/>
    <property type="match status" value="1"/>
</dbReference>
<feature type="domain" description="PAS" evidence="9">
    <location>
        <begin position="20"/>
        <end position="68"/>
    </location>
</feature>
<dbReference type="InterPro" id="IPR003661">
    <property type="entry name" value="HisK_dim/P_dom"/>
</dbReference>
<sequence length="843" mass="94358">MCIYIDRSQNKQIEEALLESQQRNLKLIQNMHSGVVVHAPDSSVLIANEHASKLLDLTVEQMMGKTAVDPAWCFMREDRTPMSVEEYPVSVVLSSLQPVRNMTLGIVSPNRSVPVWVLVDAFPEFDSSRRLEQVVVTFVDITERKLVEDEGRLNEARLLSLVSILQRPFSSAQDYLDFALAEAIKLTSSKIGYIYHYDEEKSHFILNTWSKDVMRECRVAKPLQCYELSKTGIWGEAVRQRRPIVVNDFGAQNPLKKGYPEGHVHLESFMTVPVFRDEKIVLVVGVGNKSSEYTSADVYQLTLMMDFVWKVLAQKESDRALQQSEEVLRAVIDQTPIGMHLYHRDDGGLVFFGANPAADEILGISHEKLKGKGFLEAFPGLIGTDIPERSMDVLETGVSWHTEQVVYEDAKAAGVFELLCFRLSSEKLAVMFMDVTSRKNAELEMLRAKEAAESASLAKSVFLANMSHEIRTPLNGILGMLQVLQGEVSDKDHLEYVDLAIKSSKRLARLLSDILDLSRVESGKMPTTNEQFELSQVKESVLELFQHEVASSRVRLSFDFADNVPMLLIGDEGKIRQILFNLVGNALKFTESGHVCVEAFTVPHLRDELVRVVFCVNDTGPGIPDDEIVKVFEPFAQVETTYIRKHQGAGLGLSIVRRLVSTLGGSICVDTEVGAGSTFYVSIPFRNTYHEALQTIHMASRPAGALSCEKRILFAEDDSVTRLVTKKLLEKAGYDVTLAVDGKDALEKLASKDFDLILMDIQMPEMDGLEATQHIRFKHRFELKRDIPIIAMTAYAMAGDKEKFLAAGMDDYISKPVECKELVGLIEKVMASRAMASQTTDID</sequence>
<dbReference type="SMART" id="SM00448">
    <property type="entry name" value="REC"/>
    <property type="match status" value="1"/>
</dbReference>
<dbReference type="InterPro" id="IPR001789">
    <property type="entry name" value="Sig_transdc_resp-reg_receiver"/>
</dbReference>
<comment type="caution">
    <text evidence="11">The sequence shown here is derived from an EMBL/GenBank/DDBJ whole genome shotgun (WGS) entry which is preliminary data.</text>
</comment>
<dbReference type="PROSITE" id="PS50112">
    <property type="entry name" value="PAS"/>
    <property type="match status" value="1"/>
</dbReference>